<dbReference type="Gene3D" id="3.30.70.360">
    <property type="match status" value="1"/>
</dbReference>
<dbReference type="NCBIfam" id="TIGR01891">
    <property type="entry name" value="amidohydrolases"/>
    <property type="match status" value="1"/>
</dbReference>
<keyword evidence="3" id="KW-1185">Reference proteome</keyword>
<dbReference type="PANTHER" id="PTHR11014">
    <property type="entry name" value="PEPTIDASE M20 FAMILY MEMBER"/>
    <property type="match status" value="1"/>
</dbReference>
<evidence type="ECO:0000259" key="1">
    <source>
        <dbReference type="Pfam" id="PF07687"/>
    </source>
</evidence>
<dbReference type="Gene3D" id="3.40.630.10">
    <property type="entry name" value="Zn peptidases"/>
    <property type="match status" value="1"/>
</dbReference>
<proteinExistence type="predicted"/>
<feature type="domain" description="Peptidase M20 dimerisation" evidence="1">
    <location>
        <begin position="187"/>
        <end position="283"/>
    </location>
</feature>
<dbReference type="Pfam" id="PF01546">
    <property type="entry name" value="Peptidase_M20"/>
    <property type="match status" value="1"/>
</dbReference>
<dbReference type="PIRSF" id="PIRSF005962">
    <property type="entry name" value="Pept_M20D_amidohydro"/>
    <property type="match status" value="1"/>
</dbReference>
<dbReference type="InterPro" id="IPR036264">
    <property type="entry name" value="Bact_exopeptidase_dim_dom"/>
</dbReference>
<dbReference type="EMBL" id="CP115667">
    <property type="protein sequence ID" value="WBW49552.1"/>
    <property type="molecule type" value="Genomic_DNA"/>
</dbReference>
<dbReference type="InterPro" id="IPR017439">
    <property type="entry name" value="Amidohydrolase"/>
</dbReference>
<dbReference type="CDD" id="cd03886">
    <property type="entry name" value="M20_Acy1"/>
    <property type="match status" value="1"/>
</dbReference>
<accession>A0ABY7QRY4</accession>
<dbReference type="SUPFAM" id="SSF53187">
    <property type="entry name" value="Zn-dependent exopeptidases"/>
    <property type="match status" value="1"/>
</dbReference>
<protein>
    <submittedName>
        <fullName evidence="2">M20 family metallopeptidase</fullName>
    </submittedName>
</protein>
<gene>
    <name evidence="2" type="ORF">O6R05_06030</name>
</gene>
<dbReference type="SUPFAM" id="SSF55031">
    <property type="entry name" value="Bacterial exopeptidase dimerisation domain"/>
    <property type="match status" value="1"/>
</dbReference>
<dbReference type="InterPro" id="IPR011650">
    <property type="entry name" value="Peptidase_M20_dimer"/>
</dbReference>
<dbReference type="Pfam" id="PF07687">
    <property type="entry name" value="M20_dimer"/>
    <property type="match status" value="1"/>
</dbReference>
<sequence>MYNLLSDEEARIIDFFHTMHAHPELSNEEFETTAHIKAFLSTLSHVELLPIATPTGVLAKIEGPHPGPTIGLRCDIDAIAQTEKYPCEFQSVYPGKMHACGHDFHTAALLGAAQILNRRYDELKGTAVLLFQCAEETTTGADSMIRGGLFELTHPDMFFGLHNWPLIPVGKVICKEGALMAAKTNFGITIHGRGGHGSMPHLNVDPIVCAASAIMSLQTVLSRNIDPFEPVVLSINAIEGGSFDNLVVDSVRIAATIRTLSTDAMARAKTRMEKLIHDTCAAYECTATIVYHDNIPLTFNSQPMYKLAVKAAARVVDNSDIITVEPTMASEDFAKIMANVPSFMYWFGSGTSGVENHALHDPYFHVDEQGIKTASEVLASSVFTAQETRTD</sequence>
<dbReference type="Proteomes" id="UP001210339">
    <property type="component" value="Chromosome"/>
</dbReference>
<organism evidence="2 3">
    <name type="scientific">Peptoniphilus equinus</name>
    <dbReference type="NCBI Taxonomy" id="3016343"/>
    <lineage>
        <taxon>Bacteria</taxon>
        <taxon>Bacillati</taxon>
        <taxon>Bacillota</taxon>
        <taxon>Tissierellia</taxon>
        <taxon>Tissierellales</taxon>
        <taxon>Peptoniphilaceae</taxon>
        <taxon>Peptoniphilus</taxon>
    </lineage>
</organism>
<evidence type="ECO:0000313" key="2">
    <source>
        <dbReference type="EMBL" id="WBW49552.1"/>
    </source>
</evidence>
<dbReference type="InterPro" id="IPR002933">
    <property type="entry name" value="Peptidase_M20"/>
</dbReference>
<reference evidence="2 3" key="1">
    <citation type="submission" date="2023-01" db="EMBL/GenBank/DDBJ databases">
        <authorList>
            <person name="Lee S.H."/>
            <person name="Jung H.S."/>
            <person name="Yun J.U."/>
        </authorList>
    </citation>
    <scope>NUCLEOTIDE SEQUENCE [LARGE SCALE GENOMIC DNA]</scope>
    <source>
        <strain evidence="2 3">CBA3646</strain>
    </source>
</reference>
<evidence type="ECO:0000313" key="3">
    <source>
        <dbReference type="Proteomes" id="UP001210339"/>
    </source>
</evidence>
<name>A0ABY7QRY4_9FIRM</name>
<dbReference type="RefSeq" id="WP_271191084.1">
    <property type="nucleotide sequence ID" value="NZ_CP115667.1"/>
</dbReference>
<dbReference type="PANTHER" id="PTHR11014:SF63">
    <property type="entry name" value="METALLOPEPTIDASE, PUTATIVE (AFU_ORTHOLOGUE AFUA_6G09600)-RELATED"/>
    <property type="match status" value="1"/>
</dbReference>